<keyword evidence="1" id="KW-0614">Plasmid</keyword>
<dbReference type="Proteomes" id="UP000297053">
    <property type="component" value="Plasmid unnamed1"/>
</dbReference>
<reference evidence="1 2" key="2">
    <citation type="submission" date="2019-04" db="EMBL/GenBank/DDBJ databases">
        <authorList>
            <person name="Yang S."/>
            <person name="Wei W."/>
        </authorList>
    </citation>
    <scope>NUCLEOTIDE SEQUENCE [LARGE SCALE GENOMIC DNA]</scope>
    <source>
        <strain evidence="2">ZP60</strain>
        <plasmid evidence="1 2">unnamed1</plasmid>
    </source>
</reference>
<organism evidence="1 2">
    <name type="scientific">Halomicrobium mukohataei</name>
    <dbReference type="NCBI Taxonomy" id="57705"/>
    <lineage>
        <taxon>Archaea</taxon>
        <taxon>Methanobacteriati</taxon>
        <taxon>Methanobacteriota</taxon>
        <taxon>Stenosarchaea group</taxon>
        <taxon>Halobacteria</taxon>
        <taxon>Halobacteriales</taxon>
        <taxon>Haloarculaceae</taxon>
        <taxon>Halomicrobium</taxon>
    </lineage>
</organism>
<proteinExistence type="predicted"/>
<geneLocation type="plasmid" evidence="1">
    <name>unnamed1</name>
</geneLocation>
<sequence length="224" mass="26094">MWRKLRTWFTESGPSNDILEELPWDLEDLNLEIRKYETELGITGKQLGKLEEEFEEMIDAAESASEPGRLKKYRKARTILREFEQQKAKYVELFEEYVMLCIVKNTAVYLDNNDYRSLADVGLSEYDEFKAEMAEELRDDLDDHQTFETQFERELDGGAIPDRTDSQDTILDGVAESIEELDWDTYDRTSHEQSEPQIFEDVAGMVFSESILNELSFCSSEADC</sequence>
<name>A0A4D6KG63_9EURY</name>
<dbReference type="EMBL" id="CP039376">
    <property type="protein sequence ID" value="QCD67200.1"/>
    <property type="molecule type" value="Genomic_DNA"/>
</dbReference>
<gene>
    <name evidence="1" type="ORF">E5139_16240</name>
</gene>
<evidence type="ECO:0000313" key="1">
    <source>
        <dbReference type="EMBL" id="QCD67200.1"/>
    </source>
</evidence>
<protein>
    <submittedName>
        <fullName evidence="1">Uncharacterized protein</fullName>
    </submittedName>
</protein>
<dbReference type="KEGG" id="halz:E5139_16240"/>
<accession>A0A4D6KG63</accession>
<reference evidence="1 2" key="1">
    <citation type="submission" date="2019-04" db="EMBL/GenBank/DDBJ databases">
        <title>Complete genome sequence of Arthrobacter sp. ZXY-2 associated with effective atrazine degradation and salt adaptation.</title>
        <authorList>
            <person name="Zhao X."/>
        </authorList>
    </citation>
    <scope>NUCLEOTIDE SEQUENCE [LARGE SCALE GENOMIC DNA]</scope>
    <source>
        <strain evidence="2">ZP60</strain>
        <plasmid evidence="1 2">unnamed1</plasmid>
    </source>
</reference>
<evidence type="ECO:0000313" key="2">
    <source>
        <dbReference type="Proteomes" id="UP000297053"/>
    </source>
</evidence>
<dbReference type="AlphaFoldDB" id="A0A4D6KG63"/>